<keyword evidence="2" id="KW-0378">Hydrolase</keyword>
<evidence type="ECO:0000313" key="2">
    <source>
        <dbReference type="EMBL" id="CAA9259385.1"/>
    </source>
</evidence>
<proteinExistence type="predicted"/>
<evidence type="ECO:0000256" key="1">
    <source>
        <dbReference type="SAM" id="MobiDB-lite"/>
    </source>
</evidence>
<feature type="region of interest" description="Disordered" evidence="1">
    <location>
        <begin position="272"/>
        <end position="296"/>
    </location>
</feature>
<gene>
    <name evidence="2" type="ORF">AVDCRST_MAG41-2956</name>
</gene>
<feature type="compositionally biased region" description="Low complexity" evidence="1">
    <location>
        <begin position="183"/>
        <end position="192"/>
    </location>
</feature>
<sequence>AEARPGPNRRRSRGAVPGGRGRSPERRVGGEDAAGRAQGGQAGGQGDRPAVRPVRPGRHRRRRPPLGRADAGRGPGDRAGPDGRGPGPGRRAHRRVRRLGRVRRDRGRDPARRHPAPAGRRADRRLQVQGDQLRVVPGAAGPVPVPGRRLHRVHDRARLRPGRRQHRHHHPGRHRQRGGAGRAGAPARGRVQPARRRAGRRPRPGVLGLHRLRPGQHVEHAERPVPVAAAVRAGATRRRDRLHGHGAVLRHPAVGSGHPVRADEARPVRAAGVGPLEAPGPGQGPGGPVRQADRRGQDQRVLLGRRTRLGAAAGALGHVRAGRVPRGQAGPGRQRQGVLRARQRPAGREHRDLARQARPGHRPPDLLHPLAVRRQEDQGVGRAGGRHRVDGRVAVAPVPGGVRRHAAVLRVHLRAQRLLRRRLPGVPALHRHRPVPDPADDQREGRQLRHRAGAGAGQGHRPALHQLDRRGEPGRPVPAAGRHPLRGRRPRRPRPRHGRRQRGVGQGPDLHHRHRRL</sequence>
<feature type="compositionally biased region" description="Basic residues" evidence="1">
    <location>
        <begin position="483"/>
        <end position="502"/>
    </location>
</feature>
<feature type="region of interest" description="Disordered" evidence="1">
    <location>
        <begin position="424"/>
        <end position="517"/>
    </location>
</feature>
<dbReference type="GO" id="GO:0004035">
    <property type="term" value="F:alkaline phosphatase activity"/>
    <property type="evidence" value="ECO:0007669"/>
    <property type="project" value="UniProtKB-EC"/>
</dbReference>
<feature type="compositionally biased region" description="Basic residues" evidence="1">
    <location>
        <begin position="90"/>
        <end position="105"/>
    </location>
</feature>
<feature type="compositionally biased region" description="Basic and acidic residues" evidence="1">
    <location>
        <begin position="22"/>
        <end position="34"/>
    </location>
</feature>
<feature type="compositionally biased region" description="Basic residues" evidence="1">
    <location>
        <begin position="55"/>
        <end position="65"/>
    </location>
</feature>
<feature type="region of interest" description="Disordered" evidence="1">
    <location>
        <begin position="321"/>
        <end position="369"/>
    </location>
</feature>
<feature type="non-terminal residue" evidence="2">
    <location>
        <position position="517"/>
    </location>
</feature>
<feature type="compositionally biased region" description="Basic residues" evidence="1">
    <location>
        <begin position="193"/>
        <end position="203"/>
    </location>
</feature>
<feature type="compositionally biased region" description="Basic residues" evidence="1">
    <location>
        <begin position="148"/>
        <end position="177"/>
    </location>
</feature>
<feature type="non-terminal residue" evidence="2">
    <location>
        <position position="1"/>
    </location>
</feature>
<feature type="region of interest" description="Disordered" evidence="1">
    <location>
        <begin position="1"/>
        <end position="209"/>
    </location>
</feature>
<feature type="compositionally biased region" description="Basic residues" evidence="1">
    <location>
        <begin position="424"/>
        <end position="433"/>
    </location>
</feature>
<reference evidence="2" key="1">
    <citation type="submission" date="2020-02" db="EMBL/GenBank/DDBJ databases">
        <authorList>
            <person name="Meier V. D."/>
        </authorList>
    </citation>
    <scope>NUCLEOTIDE SEQUENCE</scope>
    <source>
        <strain evidence="2">AVDCRST_MAG41</strain>
    </source>
</reference>
<dbReference type="EMBL" id="CADCTP010000212">
    <property type="protein sequence ID" value="CAA9259385.1"/>
    <property type="molecule type" value="Genomic_DNA"/>
</dbReference>
<feature type="compositionally biased region" description="Basic and acidic residues" evidence="1">
    <location>
        <begin position="346"/>
        <end position="355"/>
    </location>
</feature>
<feature type="compositionally biased region" description="Low complexity" evidence="1">
    <location>
        <begin position="321"/>
        <end position="338"/>
    </location>
</feature>
<dbReference type="AlphaFoldDB" id="A0A6J4IR59"/>
<protein>
    <submittedName>
        <fullName evidence="2">Alkaline phosphatase</fullName>
        <ecNumber evidence="2">3.1.3.1</ecNumber>
    </submittedName>
</protein>
<dbReference type="EC" id="3.1.3.1" evidence="2"/>
<feature type="compositionally biased region" description="Gly residues" evidence="1">
    <location>
        <begin position="37"/>
        <end position="46"/>
    </location>
</feature>
<accession>A0A6J4IR59</accession>
<organism evidence="2">
    <name type="scientific">uncultured Mycobacteriales bacterium</name>
    <dbReference type="NCBI Taxonomy" id="581187"/>
    <lineage>
        <taxon>Bacteria</taxon>
        <taxon>Bacillati</taxon>
        <taxon>Actinomycetota</taxon>
        <taxon>Actinomycetes</taxon>
        <taxon>Mycobacteriales</taxon>
        <taxon>environmental samples</taxon>
    </lineage>
</organism>
<name>A0A6J4IR59_9ACTN</name>